<feature type="region of interest" description="Disordered" evidence="6">
    <location>
        <begin position="1"/>
        <end position="51"/>
    </location>
</feature>
<accession>A0ABV3QU52</accession>
<gene>
    <name evidence="8" type="ORF">ABQJ56_15295</name>
</gene>
<proteinExistence type="inferred from homology"/>
<feature type="region of interest" description="Disordered" evidence="6">
    <location>
        <begin position="164"/>
        <end position="196"/>
    </location>
</feature>
<dbReference type="RefSeq" id="WP_367845884.1">
    <property type="nucleotide sequence ID" value="NZ_JBFOHL010000016.1"/>
</dbReference>
<comment type="caution">
    <text evidence="8">The sequence shown here is derived from an EMBL/GenBank/DDBJ whole genome shotgun (WGS) entry which is preliminary data.</text>
</comment>
<organism evidence="8 9">
    <name type="scientific">Rhodanobacter geophilus</name>
    <dbReference type="NCBI Taxonomy" id="3162488"/>
    <lineage>
        <taxon>Bacteria</taxon>
        <taxon>Pseudomonadati</taxon>
        <taxon>Pseudomonadota</taxon>
        <taxon>Gammaproteobacteria</taxon>
        <taxon>Lysobacterales</taxon>
        <taxon>Rhodanobacteraceae</taxon>
        <taxon>Rhodanobacter</taxon>
    </lineage>
</organism>
<feature type="transmembrane region" description="Helical" evidence="7">
    <location>
        <begin position="66"/>
        <end position="85"/>
    </location>
</feature>
<comment type="subcellular location">
    <subcellularLocation>
        <location evidence="1">Membrane</location>
        <topology evidence="1">Single-pass membrane protein</topology>
    </subcellularLocation>
</comment>
<keyword evidence="5 7" id="KW-0472">Membrane</keyword>
<sequence>MNSNIPNQPGDDSMPQQGTHDVPGNQADPLASNPYSTRYQQASAPDLDAGAPQLRSHDLKRMNQRALLLLGAVVLLLLFVAYWMISGAGRHTEQPKPREEKVTVAEPPKSLALPPLPAPTPAPQQAAAIPLVQQPPMPLPRQQPALPPAAQQPTLVQRRISGLEGAGTGADQPTAAARPAAGTGPVGSLNDSTVTSAQPLRRPDTLMQRGTYIRCVLETRIISDIPGYTSCLVTEPVYSFNGQRLLLPKGSKVLGTYDKGPTGDRMAVIWDRIITPNGVDVNMASPGIDNLGGAGIPGYYNAHWGQRVSSALLISMLSDAFKYEAAEHGPKTTTIGYGVATQQPFESNTAQTVQNLANQAVQAAANRAPTVTINQGTIVYVYVAKDVDFSGVVARF</sequence>
<name>A0ABV3QU52_9GAMM</name>
<evidence type="ECO:0000313" key="9">
    <source>
        <dbReference type="Proteomes" id="UP001556170"/>
    </source>
</evidence>
<reference evidence="8 9" key="1">
    <citation type="submission" date="2024-06" db="EMBL/GenBank/DDBJ databases">
        <authorList>
            <person name="Woo H."/>
        </authorList>
    </citation>
    <scope>NUCLEOTIDE SEQUENCE [LARGE SCALE GENOMIC DNA]</scope>
    <source>
        <strain evidence="8 9">S2-g</strain>
    </source>
</reference>
<evidence type="ECO:0000256" key="4">
    <source>
        <dbReference type="ARBA" id="ARBA00022989"/>
    </source>
</evidence>
<dbReference type="Pfam" id="PF03743">
    <property type="entry name" value="TrbI"/>
    <property type="match status" value="1"/>
</dbReference>
<dbReference type="Gene3D" id="2.40.128.260">
    <property type="entry name" value="Type IV secretion system, VirB10/TraB/TrbI"/>
    <property type="match status" value="1"/>
</dbReference>
<evidence type="ECO:0000313" key="8">
    <source>
        <dbReference type="EMBL" id="MEW9625594.1"/>
    </source>
</evidence>
<comment type="similarity">
    <text evidence="2">Belongs to the TrbI/VirB10 family.</text>
</comment>
<evidence type="ECO:0000256" key="7">
    <source>
        <dbReference type="SAM" id="Phobius"/>
    </source>
</evidence>
<evidence type="ECO:0000256" key="6">
    <source>
        <dbReference type="SAM" id="MobiDB-lite"/>
    </source>
</evidence>
<evidence type="ECO:0000256" key="1">
    <source>
        <dbReference type="ARBA" id="ARBA00004167"/>
    </source>
</evidence>
<feature type="region of interest" description="Disordered" evidence="6">
    <location>
        <begin position="90"/>
        <end position="124"/>
    </location>
</feature>
<dbReference type="InterPro" id="IPR042217">
    <property type="entry name" value="T4SS_VirB10/TrbI"/>
</dbReference>
<keyword evidence="9" id="KW-1185">Reference proteome</keyword>
<keyword evidence="3 7" id="KW-0812">Transmembrane</keyword>
<feature type="compositionally biased region" description="Basic and acidic residues" evidence="6">
    <location>
        <begin position="90"/>
        <end position="103"/>
    </location>
</feature>
<dbReference type="Proteomes" id="UP001556170">
    <property type="component" value="Unassembled WGS sequence"/>
</dbReference>
<dbReference type="EMBL" id="JBFOHL010000016">
    <property type="protein sequence ID" value="MEW9625594.1"/>
    <property type="molecule type" value="Genomic_DNA"/>
</dbReference>
<feature type="compositionally biased region" description="Polar residues" evidence="6">
    <location>
        <begin position="33"/>
        <end position="43"/>
    </location>
</feature>
<evidence type="ECO:0000256" key="3">
    <source>
        <dbReference type="ARBA" id="ARBA00022692"/>
    </source>
</evidence>
<feature type="compositionally biased region" description="Low complexity" evidence="6">
    <location>
        <begin position="169"/>
        <end position="183"/>
    </location>
</feature>
<keyword evidence="4 7" id="KW-1133">Transmembrane helix</keyword>
<protein>
    <submittedName>
        <fullName evidence="8">TrbI/VirB10 family protein</fullName>
    </submittedName>
</protein>
<dbReference type="CDD" id="cd16429">
    <property type="entry name" value="VirB10"/>
    <property type="match status" value="1"/>
</dbReference>
<dbReference type="InterPro" id="IPR005498">
    <property type="entry name" value="T4SS_VirB10/TraB/TrbI"/>
</dbReference>
<evidence type="ECO:0000256" key="5">
    <source>
        <dbReference type="ARBA" id="ARBA00023136"/>
    </source>
</evidence>
<evidence type="ECO:0000256" key="2">
    <source>
        <dbReference type="ARBA" id="ARBA00010265"/>
    </source>
</evidence>